<feature type="transmembrane region" description="Helical" evidence="8">
    <location>
        <begin position="75"/>
        <end position="95"/>
    </location>
</feature>
<evidence type="ECO:0000256" key="1">
    <source>
        <dbReference type="ARBA" id="ARBA00004141"/>
    </source>
</evidence>
<evidence type="ECO:0000256" key="7">
    <source>
        <dbReference type="ARBA" id="ARBA00023136"/>
    </source>
</evidence>
<feature type="transmembrane region" description="Helical" evidence="8">
    <location>
        <begin position="107"/>
        <end position="128"/>
    </location>
</feature>
<evidence type="ECO:0000256" key="6">
    <source>
        <dbReference type="ARBA" id="ARBA00023065"/>
    </source>
</evidence>
<dbReference type="Pfam" id="PF02535">
    <property type="entry name" value="Zip"/>
    <property type="match status" value="1"/>
</dbReference>
<evidence type="ECO:0000256" key="4">
    <source>
        <dbReference type="ARBA" id="ARBA00022692"/>
    </source>
</evidence>
<name>A0A9D4UAR9_ADICA</name>
<comment type="caution">
    <text evidence="8">Lacks conserved residue(s) required for the propagation of feature annotation.</text>
</comment>
<dbReference type="NCBIfam" id="TIGR00820">
    <property type="entry name" value="zip"/>
    <property type="match status" value="1"/>
</dbReference>
<evidence type="ECO:0000256" key="3">
    <source>
        <dbReference type="ARBA" id="ARBA00022448"/>
    </source>
</evidence>
<dbReference type="InterPro" id="IPR004698">
    <property type="entry name" value="Zn/Fe_permease_fun/pln"/>
</dbReference>
<keyword evidence="10" id="KW-1185">Reference proteome</keyword>
<evidence type="ECO:0000313" key="10">
    <source>
        <dbReference type="Proteomes" id="UP000886520"/>
    </source>
</evidence>
<feature type="transmembrane region" description="Helical" evidence="8">
    <location>
        <begin position="148"/>
        <end position="169"/>
    </location>
</feature>
<keyword evidence="5 8" id="KW-1133">Transmembrane helix</keyword>
<feature type="transmembrane region" description="Helical" evidence="8">
    <location>
        <begin position="331"/>
        <end position="351"/>
    </location>
</feature>
<dbReference type="GO" id="GO:0005385">
    <property type="term" value="F:zinc ion transmembrane transporter activity"/>
    <property type="evidence" value="ECO:0007669"/>
    <property type="project" value="InterPro"/>
</dbReference>
<organism evidence="9 10">
    <name type="scientific">Adiantum capillus-veneris</name>
    <name type="common">Maidenhair fern</name>
    <dbReference type="NCBI Taxonomy" id="13818"/>
    <lineage>
        <taxon>Eukaryota</taxon>
        <taxon>Viridiplantae</taxon>
        <taxon>Streptophyta</taxon>
        <taxon>Embryophyta</taxon>
        <taxon>Tracheophyta</taxon>
        <taxon>Polypodiopsida</taxon>
        <taxon>Polypodiidae</taxon>
        <taxon>Polypodiales</taxon>
        <taxon>Pteridineae</taxon>
        <taxon>Pteridaceae</taxon>
        <taxon>Vittarioideae</taxon>
        <taxon>Adiantum</taxon>
    </lineage>
</organism>
<keyword evidence="4 8" id="KW-0812">Transmembrane</keyword>
<protein>
    <submittedName>
        <fullName evidence="9">Uncharacterized protein</fullName>
    </submittedName>
</protein>
<dbReference type="EMBL" id="JABFUD020000020">
    <property type="protein sequence ID" value="KAI5064588.1"/>
    <property type="molecule type" value="Genomic_DNA"/>
</dbReference>
<keyword evidence="6 8" id="KW-0406">Ion transport</keyword>
<sequence length="423" mass="45166">MCLVTFKYLNPLVHLVKGFSTVKLYQKPATFGQRGRSALHSYPPTEVWTSTTMVSCNNEDEVECRDVELAFHLKLAAVLAILCAGGIGVALPLLGKKLSAFKTDGPYFAVAKAFAAGVILATGFVHMLPDAMAALTDSCLPDYPWKQFPFSGCIAMMAALGTLLVDVIGTEYYERKHAKEEAAQETAPPLEWIESSVNEGNVLKETLSSGHIDADHIHVVGMRAHAVSHTHSHSNGSSCSNHEPVNKHFADANSKPTSEDMAAHIRHVVVSQVLELGIVTHSIIIGISLGVSQSPCTIRPLFAALAFHQFFEGFALGGCISQAGFRSFSTIAMTVCFTLTTPIGIGVGTGISSGYNSNSSGALIVEGIFDSVSAGILIYMALVDLIAADFLSKRMCCNRVLQVLSYISLFFGAAAMSSLAVWA</sequence>
<dbReference type="Proteomes" id="UP000886520">
    <property type="component" value="Chromosome 20"/>
</dbReference>
<dbReference type="AlphaFoldDB" id="A0A9D4UAR9"/>
<evidence type="ECO:0000256" key="5">
    <source>
        <dbReference type="ARBA" id="ARBA00022989"/>
    </source>
</evidence>
<dbReference type="InterPro" id="IPR003689">
    <property type="entry name" value="ZIP"/>
</dbReference>
<comment type="similarity">
    <text evidence="2 8">Belongs to the ZIP transporter (TC 2.A.5) family.</text>
</comment>
<reference evidence="9" key="1">
    <citation type="submission" date="2021-01" db="EMBL/GenBank/DDBJ databases">
        <title>Adiantum capillus-veneris genome.</title>
        <authorList>
            <person name="Fang Y."/>
            <person name="Liao Q."/>
        </authorList>
    </citation>
    <scope>NUCLEOTIDE SEQUENCE</scope>
    <source>
        <strain evidence="9">H3</strain>
        <tissue evidence="9">Leaf</tissue>
    </source>
</reference>
<dbReference type="OrthoDB" id="448280at2759"/>
<proteinExistence type="inferred from homology"/>
<accession>A0A9D4UAR9</accession>
<evidence type="ECO:0000256" key="8">
    <source>
        <dbReference type="RuleBase" id="RU362088"/>
    </source>
</evidence>
<dbReference type="GO" id="GO:0005886">
    <property type="term" value="C:plasma membrane"/>
    <property type="evidence" value="ECO:0007669"/>
    <property type="project" value="TreeGrafter"/>
</dbReference>
<evidence type="ECO:0000256" key="2">
    <source>
        <dbReference type="ARBA" id="ARBA00006939"/>
    </source>
</evidence>
<comment type="caution">
    <text evidence="9">The sequence shown here is derived from an EMBL/GenBank/DDBJ whole genome shotgun (WGS) entry which is preliminary data.</text>
</comment>
<feature type="transmembrane region" description="Helical" evidence="8">
    <location>
        <begin position="371"/>
        <end position="391"/>
    </location>
</feature>
<dbReference type="PANTHER" id="PTHR11040">
    <property type="entry name" value="ZINC/IRON TRANSPORTER"/>
    <property type="match status" value="1"/>
</dbReference>
<evidence type="ECO:0000313" key="9">
    <source>
        <dbReference type="EMBL" id="KAI5064588.1"/>
    </source>
</evidence>
<keyword evidence="3 8" id="KW-0813">Transport</keyword>
<keyword evidence="7 8" id="KW-0472">Membrane</keyword>
<dbReference type="PANTHER" id="PTHR11040:SF44">
    <property type="entry name" value="PROTEIN ZNTC-RELATED"/>
    <property type="match status" value="1"/>
</dbReference>
<feature type="transmembrane region" description="Helical" evidence="8">
    <location>
        <begin position="403"/>
        <end position="422"/>
    </location>
</feature>
<comment type="subcellular location">
    <subcellularLocation>
        <location evidence="1 8">Membrane</location>
        <topology evidence="1 8">Multi-pass membrane protein</topology>
    </subcellularLocation>
</comment>
<gene>
    <name evidence="9" type="ORF">GOP47_0021258</name>
</gene>